<accession>A0A0L8FNX3</accession>
<dbReference type="SUPFAM" id="SSF47459">
    <property type="entry name" value="HLH, helix-loop-helix DNA-binding domain"/>
    <property type="match status" value="1"/>
</dbReference>
<dbReference type="PANTHER" id="PTHR35254">
    <property type="entry name" value="STIMULATED BY RETINOIC ACID GENE 8 PROTEIN HOMOLOG"/>
    <property type="match status" value="1"/>
</dbReference>
<dbReference type="InterPro" id="IPR009071">
    <property type="entry name" value="HMG_box_dom"/>
</dbReference>
<evidence type="ECO:0000256" key="1">
    <source>
        <dbReference type="SAM" id="MobiDB-lite"/>
    </source>
</evidence>
<dbReference type="OrthoDB" id="6287168at2759"/>
<proteinExistence type="predicted"/>
<dbReference type="InterPro" id="IPR036910">
    <property type="entry name" value="HMG_box_dom_sf"/>
</dbReference>
<feature type="region of interest" description="Disordered" evidence="1">
    <location>
        <begin position="151"/>
        <end position="171"/>
    </location>
</feature>
<gene>
    <name evidence="3" type="ORF">OCBIM_22012461mg</name>
</gene>
<dbReference type="PROSITE" id="PS50888">
    <property type="entry name" value="BHLH"/>
    <property type="match status" value="1"/>
</dbReference>
<dbReference type="InterPro" id="IPR011598">
    <property type="entry name" value="bHLH_dom"/>
</dbReference>
<protein>
    <recommendedName>
        <fullName evidence="2">BHLH domain-containing protein</fullName>
    </recommendedName>
</protein>
<dbReference type="Gene3D" id="1.10.30.10">
    <property type="entry name" value="High mobility group box domain"/>
    <property type="match status" value="1"/>
</dbReference>
<dbReference type="GO" id="GO:0071300">
    <property type="term" value="P:cellular response to retinoic acid"/>
    <property type="evidence" value="ECO:0007669"/>
    <property type="project" value="InterPro"/>
</dbReference>
<evidence type="ECO:0000259" key="2">
    <source>
        <dbReference type="PROSITE" id="PS50888"/>
    </source>
</evidence>
<dbReference type="AlphaFoldDB" id="A0A0L8FNX3"/>
<feature type="domain" description="BHLH" evidence="2">
    <location>
        <begin position="7"/>
        <end position="62"/>
    </location>
</feature>
<dbReference type="EMBL" id="KQ428165">
    <property type="protein sequence ID" value="KOF66384.1"/>
    <property type="molecule type" value="Genomic_DNA"/>
</dbReference>
<dbReference type="SUPFAM" id="SSF47095">
    <property type="entry name" value="HMG-box"/>
    <property type="match status" value="1"/>
</dbReference>
<dbReference type="GO" id="GO:0051321">
    <property type="term" value="P:meiotic cell cycle"/>
    <property type="evidence" value="ECO:0007669"/>
    <property type="project" value="InterPro"/>
</dbReference>
<dbReference type="OMA" id="THYSSIC"/>
<dbReference type="KEGG" id="obi:106882124"/>
<dbReference type="PANTHER" id="PTHR35254:SF1">
    <property type="entry name" value="STIMULATED BY RETINOIC ACID GENE 8 PROTEIN HOMOLOG"/>
    <property type="match status" value="1"/>
</dbReference>
<dbReference type="GO" id="GO:0046983">
    <property type="term" value="F:protein dimerization activity"/>
    <property type="evidence" value="ECO:0007669"/>
    <property type="project" value="InterPro"/>
</dbReference>
<dbReference type="InterPro" id="IPR036638">
    <property type="entry name" value="HLH_DNA-bd_sf"/>
</dbReference>
<dbReference type="InterPro" id="IPR033537">
    <property type="entry name" value="Stra8"/>
</dbReference>
<organism evidence="3">
    <name type="scientific">Octopus bimaculoides</name>
    <name type="common">California two-spotted octopus</name>
    <dbReference type="NCBI Taxonomy" id="37653"/>
    <lineage>
        <taxon>Eukaryota</taxon>
        <taxon>Metazoa</taxon>
        <taxon>Spiralia</taxon>
        <taxon>Lophotrochozoa</taxon>
        <taxon>Mollusca</taxon>
        <taxon>Cephalopoda</taxon>
        <taxon>Coleoidea</taxon>
        <taxon>Octopodiformes</taxon>
        <taxon>Octopoda</taxon>
        <taxon>Incirrata</taxon>
        <taxon>Octopodidae</taxon>
        <taxon>Octopus</taxon>
    </lineage>
</organism>
<dbReference type="Gene3D" id="4.10.280.10">
    <property type="entry name" value="Helix-loop-helix DNA-binding domain"/>
    <property type="match status" value="1"/>
</dbReference>
<name>A0A0L8FNX3_OCTBM</name>
<sequence>MARRTNSVRVRRRQSDAKWRASVANGYNTLKMITDASNKKKSKKKYSKAHILQETVNHINFLESILANFLSEKKKFVDSGLLPETSNILSDINEVRNEFSAKQAGIFSSSSTMRKCNFLDDLLNEIFELDNQVSPVTGCFDLSQSASETQEKQISSTVASEETEVPNITGSNYPFWPSKNPKCFANEEEIQIISPVKKKKFDELLNQKFCYGSNNNNNNNSYSTPKEDDKFLKKYDPFIGKELMPIIKKESTFSHPSSSDILQFSTFETPKKKLDISGKKDQDNFTISGSHFQLRQLSCGTSTFTPLKSPPIFDLGLSPITTPCIKQLNNYLPCGLYVPSPDNDTNKYLICNENINEMDKVTSSSVTKLNTSRNIKHGTTCRKRLDKFFTESKQESSPLPPDNYLNKSTDSLDFDGYFFFYKQIVEEMKHRPFEQRLDDMDIASKVSKMWRGLSAEQKKTLVTLAALEKNDAQCSKLTDDLQNVDVKKVIDIDDIDDAQLFSRNTGNGFQIVPEMNLRHSKDEGFLTTTTFPRDFNQNYSHCEVPEYNPCKIFQNPSLTALNWSSNHCTWKANINNQSTHYSSICSSHRMEFDNESELVPTWGEEV</sequence>
<reference evidence="3" key="1">
    <citation type="submission" date="2015-07" db="EMBL/GenBank/DDBJ databases">
        <title>MeaNS - Measles Nucleotide Surveillance Program.</title>
        <authorList>
            <person name="Tran T."/>
            <person name="Druce J."/>
        </authorList>
    </citation>
    <scope>NUCLEOTIDE SEQUENCE</scope>
    <source>
        <strain evidence="3">UCB-OBI-ISO-001</strain>
        <tissue evidence="3">Gonad</tissue>
    </source>
</reference>
<dbReference type="CDD" id="cd00084">
    <property type="entry name" value="HMG-box_SF"/>
    <property type="match status" value="1"/>
</dbReference>
<evidence type="ECO:0000313" key="3">
    <source>
        <dbReference type="EMBL" id="KOF66384.1"/>
    </source>
</evidence>
<dbReference type="Pfam" id="PF09011">
    <property type="entry name" value="HMG_box_2"/>
    <property type="match status" value="1"/>
</dbReference>